<feature type="transmembrane region" description="Helical" evidence="1">
    <location>
        <begin position="49"/>
        <end position="68"/>
    </location>
</feature>
<reference evidence="2 3" key="1">
    <citation type="submission" date="2009-04" db="EMBL/GenBank/DDBJ databases">
        <authorList>
            <person name="Qin X."/>
            <person name="Bachman B."/>
            <person name="Battles P."/>
            <person name="Bell A."/>
            <person name="Bess C."/>
            <person name="Bickham C."/>
            <person name="Chaboub L."/>
            <person name="Chen D."/>
            <person name="Coyle M."/>
            <person name="Deiros D.R."/>
            <person name="Dinh H."/>
            <person name="Forbes L."/>
            <person name="Fowler G."/>
            <person name="Francisco L."/>
            <person name="Fu Q."/>
            <person name="Gubbala S."/>
            <person name="Hale W."/>
            <person name="Han Y."/>
            <person name="Hemphill L."/>
            <person name="Highlander S.K."/>
            <person name="Hirani K."/>
            <person name="Hogues M."/>
            <person name="Jackson L."/>
            <person name="Jakkamsetti A."/>
            <person name="Javaid M."/>
            <person name="Jiang H."/>
            <person name="Korchina V."/>
            <person name="Kovar C."/>
            <person name="Lara F."/>
            <person name="Lee S."/>
            <person name="Mata R."/>
            <person name="Mathew T."/>
            <person name="Moen C."/>
            <person name="Morales K."/>
            <person name="Munidasa M."/>
            <person name="Nazareth L."/>
            <person name="Ngo R."/>
            <person name="Nguyen L."/>
            <person name="Okwuonu G."/>
            <person name="Ongeri F."/>
            <person name="Patil S."/>
            <person name="Petrosino J."/>
            <person name="Pham C."/>
            <person name="Pham P."/>
            <person name="Pu L.-L."/>
            <person name="Puazo M."/>
            <person name="Raj R."/>
            <person name="Reid J."/>
            <person name="Rouhana J."/>
            <person name="Saada N."/>
            <person name="Shang Y."/>
            <person name="Simmons D."/>
            <person name="Thornton R."/>
            <person name="Warren J."/>
            <person name="Weissenberger G."/>
            <person name="Zhang J."/>
            <person name="Zhang L."/>
            <person name="Zhou C."/>
            <person name="Zhu D."/>
            <person name="Muzny D."/>
            <person name="Worley K."/>
            <person name="Gibbs R."/>
        </authorList>
    </citation>
    <scope>NUCLEOTIDE SEQUENCE [LARGE SCALE GENOMIC DNA]</scope>
    <source>
        <strain evidence="2 3">ATCC 43531</strain>
    </source>
</reference>
<name>C4V2M8_9FIRM</name>
<keyword evidence="1" id="KW-0472">Membrane</keyword>
<dbReference type="AlphaFoldDB" id="C4V2M8"/>
<sequence>MGILNRLLLLPYAILGMAFAVAAAAAALRILPESIWLNELRYALSRQELLAGCAVYFLFSLKFFFAVFSHFSSSTRTDGEFMVVETPAGSVQVALPAVQGIVERTALAMQEVREAAAVIVVHEHRKDSADAPMHIELKISVADHAALGQVTEQLTQSVQQHIHEVLGVAEVLVKISVTEIGTSGAAKRSVA</sequence>
<dbReference type="STRING" id="638302.HMPREF0908_0772"/>
<dbReference type="OrthoDB" id="1665551at2"/>
<comment type="caution">
    <text evidence="2">The sequence shown here is derived from an EMBL/GenBank/DDBJ whole genome shotgun (WGS) entry which is preliminary data.</text>
</comment>
<protein>
    <recommendedName>
        <fullName evidence="4">Alkaline shock response membrane anchor protein AmaP</fullName>
    </recommendedName>
</protein>
<evidence type="ECO:0000256" key="1">
    <source>
        <dbReference type="SAM" id="Phobius"/>
    </source>
</evidence>
<keyword evidence="1" id="KW-0812">Transmembrane</keyword>
<accession>C4V2M8</accession>
<keyword evidence="1" id="KW-1133">Transmembrane helix</keyword>
<dbReference type="RefSeq" id="WP_006689507.1">
    <property type="nucleotide sequence ID" value="NZ_GG694006.1"/>
</dbReference>
<evidence type="ECO:0008006" key="4">
    <source>
        <dbReference type="Google" id="ProtNLM"/>
    </source>
</evidence>
<gene>
    <name evidence="2" type="ORF">HMPREF0908_0772</name>
</gene>
<dbReference type="Proteomes" id="UP000005309">
    <property type="component" value="Unassembled WGS sequence"/>
</dbReference>
<organism evidence="2 3">
    <name type="scientific">Selenomonas flueggei ATCC 43531</name>
    <dbReference type="NCBI Taxonomy" id="638302"/>
    <lineage>
        <taxon>Bacteria</taxon>
        <taxon>Bacillati</taxon>
        <taxon>Bacillota</taxon>
        <taxon>Negativicutes</taxon>
        <taxon>Selenomonadales</taxon>
        <taxon>Selenomonadaceae</taxon>
        <taxon>Selenomonas</taxon>
    </lineage>
</organism>
<dbReference type="HOGENOM" id="CLU_121814_0_0_9"/>
<dbReference type="NCBIfam" id="NF033218">
    <property type="entry name" value="anchor_AmaP"/>
    <property type="match status" value="1"/>
</dbReference>
<evidence type="ECO:0000313" key="3">
    <source>
        <dbReference type="Proteomes" id="UP000005309"/>
    </source>
</evidence>
<keyword evidence="3" id="KW-1185">Reference proteome</keyword>
<dbReference type="EMBL" id="ACLA01000010">
    <property type="protein sequence ID" value="EEQ49042.1"/>
    <property type="molecule type" value="Genomic_DNA"/>
</dbReference>
<proteinExistence type="predicted"/>
<dbReference type="eggNOG" id="COG1302">
    <property type="taxonomic scope" value="Bacteria"/>
</dbReference>
<evidence type="ECO:0000313" key="2">
    <source>
        <dbReference type="EMBL" id="EEQ49042.1"/>
    </source>
</evidence>